<dbReference type="CDD" id="cd01285">
    <property type="entry name" value="nucleoside_deaminase"/>
    <property type="match status" value="1"/>
</dbReference>
<reference evidence="2" key="1">
    <citation type="submission" date="2022-02" db="EMBL/GenBank/DDBJ databases">
        <authorList>
            <person name="Giguere J D."/>
        </authorList>
    </citation>
    <scope>NUCLEOTIDE SEQUENCE</scope>
    <source>
        <strain evidence="2">CCAP 1055/1</strain>
    </source>
</reference>
<feature type="non-terminal residue" evidence="2">
    <location>
        <position position="123"/>
    </location>
</feature>
<feature type="non-terminal residue" evidence="2">
    <location>
        <position position="1"/>
    </location>
</feature>
<dbReference type="InterPro" id="IPR016193">
    <property type="entry name" value="Cytidine_deaminase-like"/>
</dbReference>
<evidence type="ECO:0000313" key="2">
    <source>
        <dbReference type="EMBL" id="CAG9288551.1"/>
    </source>
</evidence>
<accession>A0A8J9TIN6</accession>
<evidence type="ECO:0000259" key="1">
    <source>
        <dbReference type="PROSITE" id="PS51747"/>
    </source>
</evidence>
<gene>
    <name evidence="2" type="ORF">PTTT1_LOCUS38889</name>
</gene>
<dbReference type="Gene3D" id="3.40.140.10">
    <property type="entry name" value="Cytidine Deaminase, domain 2"/>
    <property type="match status" value="1"/>
</dbReference>
<dbReference type="PROSITE" id="PS51747">
    <property type="entry name" value="CYT_DCMP_DEAMINASES_2"/>
    <property type="match status" value="1"/>
</dbReference>
<feature type="domain" description="CMP/dCMP-type deaminase" evidence="1">
    <location>
        <begin position="1"/>
        <end position="123"/>
    </location>
</feature>
<protein>
    <recommendedName>
        <fullName evidence="1">CMP/dCMP-type deaminase domain-containing protein</fullName>
    </recommendedName>
</protein>
<dbReference type="InterPro" id="IPR002125">
    <property type="entry name" value="CMP_dCMP_dom"/>
</dbReference>
<dbReference type="AlphaFoldDB" id="A0A8J9TIN6"/>
<sequence>EMMAVAVEISRLNVEHKSGGPFGCAIFERDLSTNTCRIFSVGANRVMPLHNSSLHGEMTALQFAERKLQHFSLKTEKDSPKEYVMCTSCEPCAQCLGGTLWAGPAEMICGASKDDAEAIGFNE</sequence>
<organism evidence="2">
    <name type="scientific">Phaeodactylum tricornutum</name>
    <name type="common">Diatom</name>
    <dbReference type="NCBI Taxonomy" id="2850"/>
    <lineage>
        <taxon>Eukaryota</taxon>
        <taxon>Sar</taxon>
        <taxon>Stramenopiles</taxon>
        <taxon>Ochrophyta</taxon>
        <taxon>Bacillariophyta</taxon>
        <taxon>Bacillariophyceae</taxon>
        <taxon>Bacillariophycidae</taxon>
        <taxon>Naviculales</taxon>
        <taxon>Phaeodactylaceae</taxon>
        <taxon>Phaeodactylum</taxon>
    </lineage>
</organism>
<dbReference type="Pfam" id="PF00383">
    <property type="entry name" value="dCMP_cyt_deam_1"/>
    <property type="match status" value="1"/>
</dbReference>
<dbReference type="EMBL" id="OU594944">
    <property type="protein sequence ID" value="CAG9288551.1"/>
    <property type="molecule type" value="Genomic_DNA"/>
</dbReference>
<proteinExistence type="predicted"/>
<dbReference type="SUPFAM" id="SSF53927">
    <property type="entry name" value="Cytidine deaminase-like"/>
    <property type="match status" value="1"/>
</dbReference>
<name>A0A8J9TIN6_PHATR</name>
<dbReference type="GO" id="GO:0003824">
    <property type="term" value="F:catalytic activity"/>
    <property type="evidence" value="ECO:0007669"/>
    <property type="project" value="InterPro"/>
</dbReference>
<dbReference type="Proteomes" id="UP000836788">
    <property type="component" value="Chromosome 3"/>
</dbReference>